<evidence type="ECO:0000313" key="1">
    <source>
        <dbReference type="EMBL" id="KAK8169289.1"/>
    </source>
</evidence>
<evidence type="ECO:0000313" key="2">
    <source>
        <dbReference type="Proteomes" id="UP001456524"/>
    </source>
</evidence>
<comment type="caution">
    <text evidence="1">The sequence shown here is derived from an EMBL/GenBank/DDBJ whole genome shotgun (WGS) entry which is preliminary data.</text>
</comment>
<dbReference type="EMBL" id="JBBWUH010000004">
    <property type="protein sequence ID" value="KAK8169289.1"/>
    <property type="molecule type" value="Genomic_DNA"/>
</dbReference>
<accession>A0ABR1XV98</accession>
<name>A0ABR1XV98_9PEZI</name>
<reference evidence="1 2" key="1">
    <citation type="journal article" date="2022" name="G3 (Bethesda)">
        <title>Enemy or ally: a genomic approach to elucidate the lifestyle of Phyllosticta citrichinaensis.</title>
        <authorList>
            <person name="Buijs V.A."/>
            <person name="Groenewald J.Z."/>
            <person name="Haridas S."/>
            <person name="LaButti K.M."/>
            <person name="Lipzen A."/>
            <person name="Martin F.M."/>
            <person name="Barry K."/>
            <person name="Grigoriev I.V."/>
            <person name="Crous P.W."/>
            <person name="Seidl M.F."/>
        </authorList>
    </citation>
    <scope>NUCLEOTIDE SEQUENCE [LARGE SCALE GENOMIC DNA]</scope>
    <source>
        <strain evidence="1 2">CBS 129764</strain>
    </source>
</reference>
<sequence>MIRPFIDYKYSLDPVIADYGDGEVEDFEEVDDGSDIMAFVGAKSLRGQKCKPPTSSSIGGPFDSAIWQHSRDFCNSLHVCWDYAAERHCKHGDYGKHHDRLVHFKITCPELLKFANRQSQQPCNNITTCIYGHDHQETRICRERISKDRELERKIFMR</sequence>
<protein>
    <submittedName>
        <fullName evidence="1">Uncharacterized protein</fullName>
    </submittedName>
</protein>
<gene>
    <name evidence="1" type="ORF">IWX90DRAFT_172523</name>
</gene>
<proteinExistence type="predicted"/>
<organism evidence="1 2">
    <name type="scientific">Phyllosticta citrichinensis</name>
    <dbReference type="NCBI Taxonomy" id="1130410"/>
    <lineage>
        <taxon>Eukaryota</taxon>
        <taxon>Fungi</taxon>
        <taxon>Dikarya</taxon>
        <taxon>Ascomycota</taxon>
        <taxon>Pezizomycotina</taxon>
        <taxon>Dothideomycetes</taxon>
        <taxon>Dothideomycetes incertae sedis</taxon>
        <taxon>Botryosphaeriales</taxon>
        <taxon>Phyllostictaceae</taxon>
        <taxon>Phyllosticta</taxon>
    </lineage>
</organism>
<keyword evidence="2" id="KW-1185">Reference proteome</keyword>
<dbReference type="Proteomes" id="UP001456524">
    <property type="component" value="Unassembled WGS sequence"/>
</dbReference>